<dbReference type="RefSeq" id="WP_006560227.1">
    <property type="nucleotide sequence ID" value="NZ_BABS01000187.1"/>
</dbReference>
<dbReference type="GO" id="GO:0008713">
    <property type="term" value="F:ADP-heptose-lipopolysaccharide heptosyltransferase activity"/>
    <property type="evidence" value="ECO:0007669"/>
    <property type="project" value="TreeGrafter"/>
</dbReference>
<evidence type="ECO:0000256" key="2">
    <source>
        <dbReference type="ARBA" id="ARBA00022679"/>
    </source>
</evidence>
<dbReference type="Gene3D" id="3.40.50.2000">
    <property type="entry name" value="Glycogen Phosphorylase B"/>
    <property type="match status" value="1"/>
</dbReference>
<evidence type="ECO:0000259" key="4">
    <source>
        <dbReference type="Pfam" id="PF21129"/>
    </source>
</evidence>
<reference evidence="5 6" key="1">
    <citation type="journal article" date="2011" name="Biochem. Biophys. Res. Commun.">
        <title>Increased number of Arginine-based salt bridges contributes to the thermotolerance of thermotolerant acetic acid bacteria, Acetobacter tropicalis SKU1100.</title>
        <authorList>
            <person name="Matsutani M."/>
            <person name="Hirakawa H."/>
            <person name="Nishikura M."/>
            <person name="Soemphol W."/>
            <person name="Ali I.A.I."/>
            <person name="Yakushi T."/>
            <person name="Matsushita K."/>
        </authorList>
    </citation>
    <scope>NUCLEOTIDE SEQUENCE [LARGE SCALE GENOMIC DNA]</scope>
    <source>
        <strain evidence="5 6">NBRC 101654</strain>
    </source>
</reference>
<name>F7VIK9_9PROT</name>
<evidence type="ECO:0000313" key="5">
    <source>
        <dbReference type="EMBL" id="GAA10204.1"/>
    </source>
</evidence>
<feature type="domain" description="Autotransproter heptosyltransferase TibC/BAHTCr-like N-terminal" evidence="4">
    <location>
        <begin position="52"/>
        <end position="115"/>
    </location>
</feature>
<accession>F7VIK9</accession>
<dbReference type="CDD" id="cd03789">
    <property type="entry name" value="GT9_LPS_heptosyltransferase"/>
    <property type="match status" value="1"/>
</dbReference>
<keyword evidence="2 5" id="KW-0808">Transferase</keyword>
<dbReference type="GO" id="GO:0005829">
    <property type="term" value="C:cytosol"/>
    <property type="evidence" value="ECO:0007669"/>
    <property type="project" value="TreeGrafter"/>
</dbReference>
<evidence type="ECO:0000256" key="3">
    <source>
        <dbReference type="SAM" id="MobiDB-lite"/>
    </source>
</evidence>
<dbReference type="AlphaFoldDB" id="F7VIK9"/>
<dbReference type="InterPro" id="IPR049327">
    <property type="entry name" value="TibC/BAHTCr-like_N"/>
</dbReference>
<feature type="region of interest" description="Disordered" evidence="3">
    <location>
        <begin position="1"/>
        <end position="27"/>
    </location>
</feature>
<dbReference type="PANTHER" id="PTHR30160">
    <property type="entry name" value="TETRAACYLDISACCHARIDE 4'-KINASE-RELATED"/>
    <property type="match status" value="1"/>
</dbReference>
<dbReference type="InterPro" id="IPR030929">
    <property type="entry name" value="Aah/TibC-like"/>
</dbReference>
<dbReference type="Pfam" id="PF21129">
    <property type="entry name" value="TibC_1st"/>
    <property type="match status" value="1"/>
</dbReference>
<evidence type="ECO:0000313" key="6">
    <source>
        <dbReference type="Proteomes" id="UP000004319"/>
    </source>
</evidence>
<dbReference type="InterPro" id="IPR051199">
    <property type="entry name" value="LPS_LOS_Heptosyltrfase"/>
</dbReference>
<comment type="caution">
    <text evidence="5">The sequence shown here is derived from an EMBL/GenBank/DDBJ whole genome shotgun (WGS) entry which is preliminary data.</text>
</comment>
<dbReference type="InterPro" id="IPR002201">
    <property type="entry name" value="Glyco_trans_9"/>
</dbReference>
<keyword evidence="1" id="KW-0328">Glycosyltransferase</keyword>
<dbReference type="EMBL" id="BABS01000187">
    <property type="protein sequence ID" value="GAA10204.1"/>
    <property type="molecule type" value="Genomic_DNA"/>
</dbReference>
<organism evidence="5 6">
    <name type="scientific">Acetobacter tropicalis NBRC 101654</name>
    <dbReference type="NCBI Taxonomy" id="749388"/>
    <lineage>
        <taxon>Bacteria</taxon>
        <taxon>Pseudomonadati</taxon>
        <taxon>Pseudomonadota</taxon>
        <taxon>Alphaproteobacteria</taxon>
        <taxon>Acetobacterales</taxon>
        <taxon>Acetobacteraceae</taxon>
        <taxon>Acetobacter</taxon>
    </lineage>
</organism>
<gene>
    <name evidence="5" type="ORF">ATPR_3208</name>
</gene>
<dbReference type="Proteomes" id="UP000004319">
    <property type="component" value="Unassembled WGS sequence"/>
</dbReference>
<dbReference type="NCBIfam" id="TIGR04414">
    <property type="entry name" value="hepto_Aah_TibC"/>
    <property type="match status" value="1"/>
</dbReference>
<dbReference type="GO" id="GO:0009244">
    <property type="term" value="P:lipopolysaccharide core region biosynthetic process"/>
    <property type="evidence" value="ECO:0007669"/>
    <property type="project" value="TreeGrafter"/>
</dbReference>
<dbReference type="Pfam" id="PF01075">
    <property type="entry name" value="Glyco_transf_9"/>
    <property type="match status" value="1"/>
</dbReference>
<evidence type="ECO:0000256" key="1">
    <source>
        <dbReference type="ARBA" id="ARBA00022676"/>
    </source>
</evidence>
<dbReference type="PANTHER" id="PTHR30160:SF1">
    <property type="entry name" value="LIPOPOLYSACCHARIDE 1,2-N-ACETYLGLUCOSAMINETRANSFERASE-RELATED"/>
    <property type="match status" value="1"/>
</dbReference>
<proteinExistence type="predicted"/>
<sequence length="436" mass="49103">MLDILSRSVEAKPPSLPEGEDKSSLASHSVTVSQVSSPYPPVTAVPTQTDASGILFDFNNGCRVKLPSRDGVTWRVRLRDLDTGNVLFEHGGLTDAFVTSSKRWFVRFGIEVWQDTQASETVPVFSHQYGARAKDVLIQFPIGTLGDTLAWMPYAARFADEHGARVTCALSKLIRPLFEAVYPHIRFVTHEEVVEQKLAQTFYATYSLGLFFEDAACDWQPTDFRFVGLHKTAAYILGVSPAEEPAKISVPDEGRPIAEPYVCIAVQASSQCKYWNNPTGWSEVITWLKQQGYRVVCIDQKSVHGSGIVWNHIPHGVEDQTGDRPLTERARWLKHAAFFIGNSSGLAWLAWSAGIPVVMISGFTHPTNEFATPYRIINWHTCNSCWNDPKERFDHHDFLWCPRHANTPRQFECTRLITASQVIDKLKNISFYNEKV</sequence>
<dbReference type="SUPFAM" id="SSF53756">
    <property type="entry name" value="UDP-Glycosyltransferase/glycogen phosphorylase"/>
    <property type="match status" value="1"/>
</dbReference>
<protein>
    <submittedName>
        <fullName evidence="5">Glycosyl transferase</fullName>
    </submittedName>
</protein>